<reference evidence="15 16" key="1">
    <citation type="submission" date="2016-10" db="EMBL/GenBank/DDBJ databases">
        <authorList>
            <person name="de Groot N.N."/>
        </authorList>
    </citation>
    <scope>NUCLEOTIDE SEQUENCE [LARGE SCALE GENOMIC DNA]</scope>
    <source>
        <strain evidence="15 16">DSM 12130</strain>
    </source>
</reference>
<feature type="transmembrane region" description="Helical" evidence="14">
    <location>
        <begin position="369"/>
        <end position="389"/>
    </location>
</feature>
<dbReference type="GO" id="GO:0005886">
    <property type="term" value="C:plasma membrane"/>
    <property type="evidence" value="ECO:0007669"/>
    <property type="project" value="UniProtKB-SubCell"/>
</dbReference>
<keyword evidence="16" id="KW-1185">Reference proteome</keyword>
<dbReference type="PANTHER" id="PTHR48086">
    <property type="entry name" value="SODIUM/PROLINE SYMPORTER-RELATED"/>
    <property type="match status" value="1"/>
</dbReference>
<feature type="transmembrane region" description="Helical" evidence="14">
    <location>
        <begin position="183"/>
        <end position="204"/>
    </location>
</feature>
<keyword evidence="7 14" id="KW-1133">Transmembrane helix</keyword>
<evidence type="ECO:0000256" key="5">
    <source>
        <dbReference type="ARBA" id="ARBA00022692"/>
    </source>
</evidence>
<feature type="transmembrane region" description="Helical" evidence="14">
    <location>
        <begin position="264"/>
        <end position="290"/>
    </location>
</feature>
<evidence type="ECO:0000256" key="8">
    <source>
        <dbReference type="ARBA" id="ARBA00023053"/>
    </source>
</evidence>
<feature type="transmembrane region" description="Helical" evidence="14">
    <location>
        <begin position="115"/>
        <end position="134"/>
    </location>
</feature>
<dbReference type="InterPro" id="IPR001734">
    <property type="entry name" value="Na/solute_symporter"/>
</dbReference>
<dbReference type="PANTHER" id="PTHR48086:SF3">
    <property type="entry name" value="SODIUM_PROLINE SYMPORTER"/>
    <property type="match status" value="1"/>
</dbReference>
<dbReference type="InterPro" id="IPR050277">
    <property type="entry name" value="Sodium:Solute_Symporter"/>
</dbReference>
<feature type="transmembrane region" description="Helical" evidence="14">
    <location>
        <begin position="224"/>
        <end position="243"/>
    </location>
</feature>
<dbReference type="GO" id="GO:0006814">
    <property type="term" value="P:sodium ion transport"/>
    <property type="evidence" value="ECO:0007669"/>
    <property type="project" value="UniProtKB-KW"/>
</dbReference>
<dbReference type="STRING" id="91360.SAMN05660330_00040"/>
<organism evidence="15 16">
    <name type="scientific">Desulforhopalus singaporensis</name>
    <dbReference type="NCBI Taxonomy" id="91360"/>
    <lineage>
        <taxon>Bacteria</taxon>
        <taxon>Pseudomonadati</taxon>
        <taxon>Thermodesulfobacteriota</taxon>
        <taxon>Desulfobulbia</taxon>
        <taxon>Desulfobulbales</taxon>
        <taxon>Desulfocapsaceae</taxon>
        <taxon>Desulforhopalus</taxon>
    </lineage>
</organism>
<dbReference type="Gene3D" id="1.20.1730.10">
    <property type="entry name" value="Sodium/glucose cotransporter"/>
    <property type="match status" value="1"/>
</dbReference>
<gene>
    <name evidence="15" type="ORF">SAMN05660330_00040</name>
</gene>
<dbReference type="RefSeq" id="WP_092218590.1">
    <property type="nucleotide sequence ID" value="NZ_FNJI01000001.1"/>
</dbReference>
<feature type="transmembrane region" description="Helical" evidence="14">
    <location>
        <begin position="154"/>
        <end position="176"/>
    </location>
</feature>
<evidence type="ECO:0000256" key="2">
    <source>
        <dbReference type="ARBA" id="ARBA00006434"/>
    </source>
</evidence>
<feature type="transmembrane region" description="Helical" evidence="14">
    <location>
        <begin position="45"/>
        <end position="70"/>
    </location>
</feature>
<evidence type="ECO:0000256" key="13">
    <source>
        <dbReference type="RuleBase" id="RU362091"/>
    </source>
</evidence>
<keyword evidence="9" id="KW-0406">Ion transport</keyword>
<evidence type="ECO:0000256" key="3">
    <source>
        <dbReference type="ARBA" id="ARBA00022448"/>
    </source>
</evidence>
<dbReference type="Proteomes" id="UP000199073">
    <property type="component" value="Unassembled WGS sequence"/>
</dbReference>
<evidence type="ECO:0000313" key="16">
    <source>
        <dbReference type="Proteomes" id="UP000199073"/>
    </source>
</evidence>
<keyword evidence="6" id="KW-0769">Symport</keyword>
<evidence type="ECO:0000313" key="15">
    <source>
        <dbReference type="EMBL" id="SDO35426.1"/>
    </source>
</evidence>
<keyword evidence="3" id="KW-0813">Transport</keyword>
<evidence type="ECO:0000256" key="9">
    <source>
        <dbReference type="ARBA" id="ARBA00023065"/>
    </source>
</evidence>
<keyword evidence="8" id="KW-0915">Sodium</keyword>
<accession>A0A1H0IVA8</accession>
<comment type="subcellular location">
    <subcellularLocation>
        <location evidence="1">Cell membrane</location>
        <topology evidence="1">Multi-pass membrane protein</topology>
    </subcellularLocation>
</comment>
<feature type="transmembrane region" description="Helical" evidence="14">
    <location>
        <begin position="462"/>
        <end position="484"/>
    </location>
</feature>
<comment type="similarity">
    <text evidence="2 13">Belongs to the sodium:solute symporter (SSF) (TC 2.A.21) family.</text>
</comment>
<evidence type="ECO:0000256" key="1">
    <source>
        <dbReference type="ARBA" id="ARBA00004651"/>
    </source>
</evidence>
<keyword evidence="5 14" id="KW-0812">Transmembrane</keyword>
<dbReference type="InterPro" id="IPR038377">
    <property type="entry name" value="Na/Glc_symporter_sf"/>
</dbReference>
<feature type="transmembrane region" description="Helical" evidence="14">
    <location>
        <begin position="321"/>
        <end position="349"/>
    </location>
</feature>
<evidence type="ECO:0000256" key="12">
    <source>
        <dbReference type="ARBA" id="ARBA00033708"/>
    </source>
</evidence>
<dbReference type="PROSITE" id="PS50283">
    <property type="entry name" value="NA_SOLUT_SYMP_3"/>
    <property type="match status" value="1"/>
</dbReference>
<feature type="transmembrane region" description="Helical" evidence="14">
    <location>
        <begin position="424"/>
        <end position="442"/>
    </location>
</feature>
<protein>
    <submittedName>
        <fullName evidence="15">Solute:Na+ symporter, SSS family</fullName>
    </submittedName>
</protein>
<sequence length="518" mass="56060">MTAYHLFLLVLSIYIFFLVLTGFYFNKKHHSQVDFWLAGKSVGALSIGFSAAASWLTAGALLAVIGFYMLLGMGSVWGFVAPNILALVIIAFFVKKIKSLPSITQPELLELRYGNYLRLPVAIIITVVMILFAVADIKGFAMVLQVFYGIDPTYAALIVGLAVAVYVTLGGLSAVITSDIVQFLFLSVFIMVMSCIVMSSATGAADISLGQLLTSAPQGWWNPASIGLPMVLIFVFAIVPGWITEQDPWQRVWAAKDEKAARNGMLLGSLLVAIVFGGCALIAVGLNTIYPEIGSAGFPMGMAKAEPALLAFIMDSRFSDFSLALCAVALAAAAMSCADTFAASGASCIARDIYQRYLHRDADKRQMSIVSRFSVLLIVFLATLGSFFITNIIDAIHIATFIASASYFFVLMGGLYWSRATGPGALASLWTGFFMQTGLVVFDLIKTAPMSPPYLESIHPVFMGHGVIASMLTSGTVFVAVSLVTKRSRQENLEPFFKKDQGYVEPEYQHAQLTTDHN</sequence>
<keyword evidence="4" id="KW-1003">Cell membrane</keyword>
<evidence type="ECO:0000256" key="6">
    <source>
        <dbReference type="ARBA" id="ARBA00022847"/>
    </source>
</evidence>
<evidence type="ECO:0000256" key="11">
    <source>
        <dbReference type="ARBA" id="ARBA00023201"/>
    </source>
</evidence>
<dbReference type="GO" id="GO:0015293">
    <property type="term" value="F:symporter activity"/>
    <property type="evidence" value="ECO:0007669"/>
    <property type="project" value="UniProtKB-KW"/>
</dbReference>
<dbReference type="Pfam" id="PF00474">
    <property type="entry name" value="SSF"/>
    <property type="match status" value="1"/>
</dbReference>
<dbReference type="CDD" id="cd10322">
    <property type="entry name" value="SLC5sbd"/>
    <property type="match status" value="1"/>
</dbReference>
<comment type="catalytic activity">
    <reaction evidence="12">
        <text>L-proline(in) + Na(+)(in) = L-proline(out) + Na(+)(out)</text>
        <dbReference type="Rhea" id="RHEA:28967"/>
        <dbReference type="ChEBI" id="CHEBI:29101"/>
        <dbReference type="ChEBI" id="CHEBI:60039"/>
    </reaction>
</comment>
<name>A0A1H0IVA8_9BACT</name>
<evidence type="ECO:0000256" key="7">
    <source>
        <dbReference type="ARBA" id="ARBA00022989"/>
    </source>
</evidence>
<proteinExistence type="inferred from homology"/>
<dbReference type="AlphaFoldDB" id="A0A1H0IVA8"/>
<evidence type="ECO:0000256" key="10">
    <source>
        <dbReference type="ARBA" id="ARBA00023136"/>
    </source>
</evidence>
<feature type="transmembrane region" description="Helical" evidence="14">
    <location>
        <begin position="76"/>
        <end position="94"/>
    </location>
</feature>
<feature type="transmembrane region" description="Helical" evidence="14">
    <location>
        <begin position="6"/>
        <end position="25"/>
    </location>
</feature>
<keyword evidence="11" id="KW-0739">Sodium transport</keyword>
<keyword evidence="10 14" id="KW-0472">Membrane</keyword>
<feature type="transmembrane region" description="Helical" evidence="14">
    <location>
        <begin position="395"/>
        <end position="417"/>
    </location>
</feature>
<dbReference type="EMBL" id="FNJI01000001">
    <property type="protein sequence ID" value="SDO35426.1"/>
    <property type="molecule type" value="Genomic_DNA"/>
</dbReference>
<dbReference type="OrthoDB" id="8951256at2"/>
<evidence type="ECO:0000256" key="4">
    <source>
        <dbReference type="ARBA" id="ARBA00022475"/>
    </source>
</evidence>
<evidence type="ECO:0000256" key="14">
    <source>
        <dbReference type="SAM" id="Phobius"/>
    </source>
</evidence>